<evidence type="ECO:0000313" key="5">
    <source>
        <dbReference type="Proteomes" id="UP001199054"/>
    </source>
</evidence>
<dbReference type="InterPro" id="IPR036513">
    <property type="entry name" value="STAS_dom_sf"/>
</dbReference>
<dbReference type="PANTHER" id="PTHR33495:SF2">
    <property type="entry name" value="ANTI-SIGMA FACTOR ANTAGONIST TM_1081-RELATED"/>
    <property type="match status" value="1"/>
</dbReference>
<proteinExistence type="inferred from homology"/>
<dbReference type="SUPFAM" id="SSF52091">
    <property type="entry name" value="SpoIIaa-like"/>
    <property type="match status" value="1"/>
</dbReference>
<dbReference type="NCBIfam" id="TIGR00377">
    <property type="entry name" value="ant_ant_sig"/>
    <property type="match status" value="1"/>
</dbReference>
<reference evidence="4 5" key="1">
    <citation type="submission" date="2021-10" db="EMBL/GenBank/DDBJ databases">
        <title>Streptomyces sp. strain SMC 277, a novel streptomycete isolated from soil.</title>
        <authorList>
            <person name="Chanama M."/>
        </authorList>
    </citation>
    <scope>NUCLEOTIDE SEQUENCE [LARGE SCALE GENOMIC DNA]</scope>
    <source>
        <strain evidence="4 5">SMC 277</strain>
    </source>
</reference>
<gene>
    <name evidence="4" type="ORF">LG632_06445</name>
</gene>
<comment type="similarity">
    <text evidence="1 2">Belongs to the anti-sigma-factor antagonist family.</text>
</comment>
<comment type="caution">
    <text evidence="4">The sequence shown here is derived from an EMBL/GenBank/DDBJ whole genome shotgun (WGS) entry which is preliminary data.</text>
</comment>
<dbReference type="RefSeq" id="WP_226725845.1">
    <property type="nucleotide sequence ID" value="NZ_JAJAUY010000015.1"/>
</dbReference>
<keyword evidence="5" id="KW-1185">Reference proteome</keyword>
<dbReference type="CDD" id="cd07043">
    <property type="entry name" value="STAS_anti-anti-sigma_factors"/>
    <property type="match status" value="1"/>
</dbReference>
<organism evidence="4 5">
    <name type="scientific">Streptomyces antimicrobicus</name>
    <dbReference type="NCBI Taxonomy" id="2883108"/>
    <lineage>
        <taxon>Bacteria</taxon>
        <taxon>Bacillati</taxon>
        <taxon>Actinomycetota</taxon>
        <taxon>Actinomycetes</taxon>
        <taxon>Kitasatosporales</taxon>
        <taxon>Streptomycetaceae</taxon>
        <taxon>Streptomyces</taxon>
    </lineage>
</organism>
<dbReference type="PANTHER" id="PTHR33495">
    <property type="entry name" value="ANTI-SIGMA FACTOR ANTAGONIST TM_1081-RELATED-RELATED"/>
    <property type="match status" value="1"/>
</dbReference>
<feature type="domain" description="STAS" evidence="3">
    <location>
        <begin position="10"/>
        <end position="118"/>
    </location>
</feature>
<accession>A0ABS8B343</accession>
<dbReference type="Pfam" id="PF13466">
    <property type="entry name" value="STAS_2"/>
    <property type="match status" value="1"/>
</dbReference>
<dbReference type="InterPro" id="IPR003658">
    <property type="entry name" value="Anti-sigma_ant"/>
</dbReference>
<name>A0ABS8B343_9ACTN</name>
<evidence type="ECO:0000256" key="2">
    <source>
        <dbReference type="RuleBase" id="RU003749"/>
    </source>
</evidence>
<evidence type="ECO:0000259" key="3">
    <source>
        <dbReference type="PROSITE" id="PS50801"/>
    </source>
</evidence>
<evidence type="ECO:0000256" key="1">
    <source>
        <dbReference type="ARBA" id="ARBA00009013"/>
    </source>
</evidence>
<evidence type="ECO:0000313" key="4">
    <source>
        <dbReference type="EMBL" id="MCB5179025.1"/>
    </source>
</evidence>
<dbReference type="InterPro" id="IPR058548">
    <property type="entry name" value="MlaB-like_STAS"/>
</dbReference>
<protein>
    <recommendedName>
        <fullName evidence="2">Anti-sigma factor antagonist</fullName>
    </recommendedName>
</protein>
<sequence length="118" mass="12599">MTDDLGNDHEDIDVETVGVSTVVRPYGEMDVTRSQDFREVLLAALSADGPGREVVVDLQHLSFCDSAGLNALLDARARAEATGQRLSLAAPRGQFTRLLEITGTAHLFPITPPPGTPS</sequence>
<dbReference type="PROSITE" id="PS50801">
    <property type="entry name" value="STAS"/>
    <property type="match status" value="1"/>
</dbReference>
<dbReference type="Gene3D" id="3.30.750.24">
    <property type="entry name" value="STAS domain"/>
    <property type="match status" value="1"/>
</dbReference>
<dbReference type="Proteomes" id="UP001199054">
    <property type="component" value="Unassembled WGS sequence"/>
</dbReference>
<dbReference type="InterPro" id="IPR002645">
    <property type="entry name" value="STAS_dom"/>
</dbReference>
<dbReference type="EMBL" id="JAJAUY010000015">
    <property type="protein sequence ID" value="MCB5179025.1"/>
    <property type="molecule type" value="Genomic_DNA"/>
</dbReference>